<dbReference type="InterPro" id="IPR036249">
    <property type="entry name" value="Thioredoxin-like_sf"/>
</dbReference>
<dbReference type="PANTHER" id="PTHR34386">
    <property type="entry name" value="GLUTAREDOXIN"/>
    <property type="match status" value="1"/>
</dbReference>
<sequence>MQDKIIVYSSNNCGYCAKAKKLLDQKGLSYEEINIQVQPQFREEMILKSNGKRTVPQIFINDIHIGGFEELNKITIEGNLENYLSDG</sequence>
<dbReference type="PRINTS" id="PR00160">
    <property type="entry name" value="GLUTAREDOXIN"/>
</dbReference>
<reference evidence="5" key="1">
    <citation type="submission" date="2018-05" db="EMBL/GenBank/DDBJ databases">
        <authorList>
            <person name="Lanie J.A."/>
            <person name="Ng W.-L."/>
            <person name="Kazmierczak K.M."/>
            <person name="Andrzejewski T.M."/>
            <person name="Davidsen T.M."/>
            <person name="Wayne K.J."/>
            <person name="Tettelin H."/>
            <person name="Glass J.I."/>
            <person name="Rusch D."/>
            <person name="Podicherti R."/>
            <person name="Tsui H.-C.T."/>
            <person name="Winkler M.E."/>
        </authorList>
    </citation>
    <scope>NUCLEOTIDE SEQUENCE</scope>
</reference>
<dbReference type="InterPro" id="IPR002109">
    <property type="entry name" value="Glutaredoxin"/>
</dbReference>
<dbReference type="NCBIfam" id="TIGR02181">
    <property type="entry name" value="GRX_bact"/>
    <property type="match status" value="1"/>
</dbReference>
<keyword evidence="3" id="KW-0249">Electron transport</keyword>
<protein>
    <recommendedName>
        <fullName evidence="4">GST N-terminal domain-containing protein</fullName>
    </recommendedName>
</protein>
<dbReference type="Gene3D" id="3.40.30.10">
    <property type="entry name" value="Glutaredoxin"/>
    <property type="match status" value="1"/>
</dbReference>
<dbReference type="CDD" id="cd03418">
    <property type="entry name" value="GRX_GRXb_1_3_like"/>
    <property type="match status" value="1"/>
</dbReference>
<organism evidence="5">
    <name type="scientific">marine metagenome</name>
    <dbReference type="NCBI Taxonomy" id="408172"/>
    <lineage>
        <taxon>unclassified sequences</taxon>
        <taxon>metagenomes</taxon>
        <taxon>ecological metagenomes</taxon>
    </lineage>
</organism>
<evidence type="ECO:0000256" key="1">
    <source>
        <dbReference type="ARBA" id="ARBA00007787"/>
    </source>
</evidence>
<gene>
    <name evidence="5" type="ORF">METZ01_LOCUS124352</name>
</gene>
<dbReference type="InterPro" id="IPR051548">
    <property type="entry name" value="Grx-like_ET"/>
</dbReference>
<dbReference type="SUPFAM" id="SSF52833">
    <property type="entry name" value="Thioredoxin-like"/>
    <property type="match status" value="1"/>
</dbReference>
<comment type="similarity">
    <text evidence="1">Belongs to the glutaredoxin family.</text>
</comment>
<accession>A0A381Y3B5</accession>
<dbReference type="PANTHER" id="PTHR34386:SF1">
    <property type="entry name" value="GLUTAREDOXIN-LIKE PROTEIN NRDH"/>
    <property type="match status" value="1"/>
</dbReference>
<dbReference type="InterPro" id="IPR004045">
    <property type="entry name" value="Glutathione_S-Trfase_N"/>
</dbReference>
<proteinExistence type="inferred from homology"/>
<evidence type="ECO:0000256" key="2">
    <source>
        <dbReference type="ARBA" id="ARBA00022448"/>
    </source>
</evidence>
<dbReference type="AlphaFoldDB" id="A0A381Y3B5"/>
<dbReference type="PROSITE" id="PS51354">
    <property type="entry name" value="GLUTAREDOXIN_2"/>
    <property type="match status" value="1"/>
</dbReference>
<dbReference type="PROSITE" id="PS50404">
    <property type="entry name" value="GST_NTER"/>
    <property type="match status" value="1"/>
</dbReference>
<dbReference type="InterPro" id="IPR014025">
    <property type="entry name" value="Glutaredoxin_subgr"/>
</dbReference>
<feature type="domain" description="GST N-terminal" evidence="4">
    <location>
        <begin position="3"/>
        <end position="87"/>
    </location>
</feature>
<evidence type="ECO:0000256" key="3">
    <source>
        <dbReference type="ARBA" id="ARBA00022982"/>
    </source>
</evidence>
<name>A0A381Y3B5_9ZZZZ</name>
<dbReference type="InterPro" id="IPR011900">
    <property type="entry name" value="GRX_bact"/>
</dbReference>
<evidence type="ECO:0000259" key="4">
    <source>
        <dbReference type="PROSITE" id="PS50404"/>
    </source>
</evidence>
<dbReference type="GO" id="GO:0045454">
    <property type="term" value="P:cell redox homeostasis"/>
    <property type="evidence" value="ECO:0007669"/>
    <property type="project" value="InterPro"/>
</dbReference>
<evidence type="ECO:0000313" key="5">
    <source>
        <dbReference type="EMBL" id="SVA71498.1"/>
    </source>
</evidence>
<dbReference type="GO" id="GO:0009055">
    <property type="term" value="F:electron transfer activity"/>
    <property type="evidence" value="ECO:0007669"/>
    <property type="project" value="TreeGrafter"/>
</dbReference>
<dbReference type="EMBL" id="UINC01017293">
    <property type="protein sequence ID" value="SVA71498.1"/>
    <property type="molecule type" value="Genomic_DNA"/>
</dbReference>
<keyword evidence="2" id="KW-0813">Transport</keyword>
<dbReference type="Pfam" id="PF00462">
    <property type="entry name" value="Glutaredoxin"/>
    <property type="match status" value="1"/>
</dbReference>